<sequence>MIPGYTSTSKKKQEII</sequence>
<reference evidence="1 2" key="1">
    <citation type="journal article" date="2019" name="Genome Biol. Evol.">
        <title>Insights into the evolution of the New World diploid cottons (Gossypium, subgenus Houzingenia) based on genome sequencing.</title>
        <authorList>
            <person name="Grover C.E."/>
            <person name="Arick M.A. 2nd"/>
            <person name="Thrash A."/>
            <person name="Conover J.L."/>
            <person name="Sanders W.S."/>
            <person name="Peterson D.G."/>
            <person name="Frelichowski J.E."/>
            <person name="Scheffler J.A."/>
            <person name="Scheffler B.E."/>
            <person name="Wendel J.F."/>
        </authorList>
    </citation>
    <scope>NUCLEOTIDE SEQUENCE [LARGE SCALE GENOMIC DNA]</scope>
    <source>
        <strain evidence="1">1</strain>
        <tissue evidence="1">Leaf</tissue>
    </source>
</reference>
<evidence type="ECO:0000313" key="2">
    <source>
        <dbReference type="Proteomes" id="UP000593576"/>
    </source>
</evidence>
<evidence type="ECO:0000313" key="1">
    <source>
        <dbReference type="EMBL" id="MBA0861587.1"/>
    </source>
</evidence>
<proteinExistence type="predicted"/>
<name>A0A7J9LSD8_GOSSC</name>
<organism evidence="1 2">
    <name type="scientific">Gossypium schwendimanii</name>
    <name type="common">Cotton</name>
    <dbReference type="NCBI Taxonomy" id="34291"/>
    <lineage>
        <taxon>Eukaryota</taxon>
        <taxon>Viridiplantae</taxon>
        <taxon>Streptophyta</taxon>
        <taxon>Embryophyta</taxon>
        <taxon>Tracheophyta</taxon>
        <taxon>Spermatophyta</taxon>
        <taxon>Magnoliopsida</taxon>
        <taxon>eudicotyledons</taxon>
        <taxon>Gunneridae</taxon>
        <taxon>Pentapetalae</taxon>
        <taxon>rosids</taxon>
        <taxon>malvids</taxon>
        <taxon>Malvales</taxon>
        <taxon>Malvaceae</taxon>
        <taxon>Malvoideae</taxon>
        <taxon>Gossypium</taxon>
    </lineage>
</organism>
<dbReference type="Proteomes" id="UP000593576">
    <property type="component" value="Unassembled WGS sequence"/>
</dbReference>
<dbReference type="AlphaFoldDB" id="A0A7J9LSD8"/>
<gene>
    <name evidence="1" type="ORF">Goshw_029319</name>
</gene>
<protein>
    <submittedName>
        <fullName evidence="1">Uncharacterized protein</fullName>
    </submittedName>
</protein>
<comment type="caution">
    <text evidence="1">The sequence shown here is derived from an EMBL/GenBank/DDBJ whole genome shotgun (WGS) entry which is preliminary data.</text>
</comment>
<dbReference type="EMBL" id="JABFAF010000007">
    <property type="protein sequence ID" value="MBA0861587.1"/>
    <property type="molecule type" value="Genomic_DNA"/>
</dbReference>
<keyword evidence="2" id="KW-1185">Reference proteome</keyword>
<accession>A0A7J9LSD8</accession>